<dbReference type="Pfam" id="PF00535">
    <property type="entry name" value="Glycos_transf_2"/>
    <property type="match status" value="1"/>
</dbReference>
<dbReference type="PANTHER" id="PTHR22916:SF56">
    <property type="entry name" value="GLYCOSYL TRANSFERASE"/>
    <property type="match status" value="1"/>
</dbReference>
<dbReference type="InterPro" id="IPR029044">
    <property type="entry name" value="Nucleotide-diphossugar_trans"/>
</dbReference>
<proteinExistence type="predicted"/>
<dbReference type="RefSeq" id="WP_203669815.1">
    <property type="nucleotide sequence ID" value="NZ_BONO01000029.1"/>
</dbReference>
<dbReference type="Proteomes" id="UP000642125">
    <property type="component" value="Unassembled WGS sequence"/>
</dbReference>
<gene>
    <name evidence="2" type="ORF">Cpa01nite_31770</name>
</gene>
<name>A0A919U4S6_9CELL</name>
<reference evidence="2" key="1">
    <citation type="submission" date="2021-01" db="EMBL/GenBank/DDBJ databases">
        <title>Whole genome shotgun sequence of Cellulomonas pakistanensis NBRC 110800.</title>
        <authorList>
            <person name="Komaki H."/>
            <person name="Tamura T."/>
        </authorList>
    </citation>
    <scope>NUCLEOTIDE SEQUENCE</scope>
    <source>
        <strain evidence="2">NBRC 110800</strain>
    </source>
</reference>
<dbReference type="InterPro" id="IPR001173">
    <property type="entry name" value="Glyco_trans_2-like"/>
</dbReference>
<sequence length="322" mass="36000">MPQSHAAVPAPRVPLVSVGVPVYNGDLYLEEALTALRDQDLRDIEVIVSDNGSTDETGKIARAFAEADPRFRYVRSEVNRGVPWNFNRVLDLARAPLFLWNAADDVVEPQHLVRCREALLAHPEADIAFPRVTLVDAAGDVVGGMDDEGLRYLGLAPAERVDQLLRRQSWQAIAWGGVLRTEALRAMGGHPRFFGGDIVLGIRSALRAEWVVVPEPLFRCRRHDNQNSKAVGADPIVQVRSYDPAFRRPVAFPQWYLAARMLLEPLAAPVPPADRARALASVARRWTVPQWRLLAYDVKRNAIRLRRGQYRGAYSASSGYWV</sequence>
<protein>
    <recommendedName>
        <fullName evidence="1">Glycosyltransferase 2-like domain-containing protein</fullName>
    </recommendedName>
</protein>
<keyword evidence="3" id="KW-1185">Reference proteome</keyword>
<feature type="domain" description="Glycosyltransferase 2-like" evidence="1">
    <location>
        <begin position="17"/>
        <end position="129"/>
    </location>
</feature>
<dbReference type="Gene3D" id="3.90.550.10">
    <property type="entry name" value="Spore Coat Polysaccharide Biosynthesis Protein SpsA, Chain A"/>
    <property type="match status" value="1"/>
</dbReference>
<evidence type="ECO:0000313" key="2">
    <source>
        <dbReference type="EMBL" id="GIG37796.1"/>
    </source>
</evidence>
<evidence type="ECO:0000313" key="3">
    <source>
        <dbReference type="Proteomes" id="UP000642125"/>
    </source>
</evidence>
<dbReference type="EMBL" id="BONO01000029">
    <property type="protein sequence ID" value="GIG37796.1"/>
    <property type="molecule type" value="Genomic_DNA"/>
</dbReference>
<evidence type="ECO:0000259" key="1">
    <source>
        <dbReference type="Pfam" id="PF00535"/>
    </source>
</evidence>
<dbReference type="SUPFAM" id="SSF53448">
    <property type="entry name" value="Nucleotide-diphospho-sugar transferases"/>
    <property type="match status" value="1"/>
</dbReference>
<comment type="caution">
    <text evidence="2">The sequence shown here is derived from an EMBL/GenBank/DDBJ whole genome shotgun (WGS) entry which is preliminary data.</text>
</comment>
<organism evidence="2 3">
    <name type="scientific">Cellulomonas pakistanensis</name>
    <dbReference type="NCBI Taxonomy" id="992287"/>
    <lineage>
        <taxon>Bacteria</taxon>
        <taxon>Bacillati</taxon>
        <taxon>Actinomycetota</taxon>
        <taxon>Actinomycetes</taxon>
        <taxon>Micrococcales</taxon>
        <taxon>Cellulomonadaceae</taxon>
        <taxon>Cellulomonas</taxon>
    </lineage>
</organism>
<accession>A0A919U4S6</accession>
<dbReference type="AlphaFoldDB" id="A0A919U4S6"/>
<dbReference type="CDD" id="cd00761">
    <property type="entry name" value="Glyco_tranf_GTA_type"/>
    <property type="match status" value="1"/>
</dbReference>
<dbReference type="PANTHER" id="PTHR22916">
    <property type="entry name" value="GLYCOSYLTRANSFERASE"/>
    <property type="match status" value="1"/>
</dbReference>